<dbReference type="PANTHER" id="PTHR34220">
    <property type="entry name" value="SENSOR HISTIDINE KINASE YPDA"/>
    <property type="match status" value="1"/>
</dbReference>
<feature type="domain" description="Signal transduction histidine kinase internal region" evidence="2">
    <location>
        <begin position="178"/>
        <end position="255"/>
    </location>
</feature>
<keyword evidence="3" id="KW-0418">Kinase</keyword>
<organism evidence="3 4">
    <name type="scientific">Flammeovirga kamogawensis</name>
    <dbReference type="NCBI Taxonomy" id="373891"/>
    <lineage>
        <taxon>Bacteria</taxon>
        <taxon>Pseudomonadati</taxon>
        <taxon>Bacteroidota</taxon>
        <taxon>Cytophagia</taxon>
        <taxon>Cytophagales</taxon>
        <taxon>Flammeovirgaceae</taxon>
        <taxon>Flammeovirga</taxon>
    </lineage>
</organism>
<feature type="transmembrane region" description="Helical" evidence="1">
    <location>
        <begin position="32"/>
        <end position="51"/>
    </location>
</feature>
<dbReference type="RefSeq" id="WP_144073747.1">
    <property type="nucleotide sequence ID" value="NZ_CP076128.1"/>
</dbReference>
<keyword evidence="1" id="KW-0472">Membrane</keyword>
<feature type="transmembrane region" description="Helical" evidence="1">
    <location>
        <begin position="133"/>
        <end position="156"/>
    </location>
</feature>
<keyword evidence="3" id="KW-0808">Transferase</keyword>
<dbReference type="InterPro" id="IPR036890">
    <property type="entry name" value="HATPase_C_sf"/>
</dbReference>
<feature type="transmembrane region" description="Helical" evidence="1">
    <location>
        <begin position="57"/>
        <end position="80"/>
    </location>
</feature>
<feature type="transmembrane region" description="Helical" evidence="1">
    <location>
        <begin position="92"/>
        <end position="113"/>
    </location>
</feature>
<dbReference type="PANTHER" id="PTHR34220:SF7">
    <property type="entry name" value="SENSOR HISTIDINE KINASE YPDA"/>
    <property type="match status" value="1"/>
</dbReference>
<gene>
    <name evidence="3" type="ORF">KM029_13425</name>
</gene>
<reference evidence="3 4" key="1">
    <citation type="submission" date="2021-05" db="EMBL/GenBank/DDBJ databases">
        <title>Comparative genomic studies on the polysaccharide-degrading batcterial strains of the Flammeovirga genus.</title>
        <authorList>
            <person name="Zewei F."/>
            <person name="Zheng Z."/>
            <person name="Yu L."/>
            <person name="Ruyue G."/>
            <person name="Yanhong M."/>
            <person name="Yuanyuan C."/>
            <person name="Jingyan G."/>
            <person name="Wenjun H."/>
        </authorList>
    </citation>
    <scope>NUCLEOTIDE SEQUENCE [LARGE SCALE GENOMIC DNA]</scope>
    <source>
        <strain evidence="3 4">YS10</strain>
    </source>
</reference>
<keyword evidence="1" id="KW-0812">Transmembrane</keyword>
<evidence type="ECO:0000313" key="3">
    <source>
        <dbReference type="EMBL" id="QWG06327.1"/>
    </source>
</evidence>
<dbReference type="InterPro" id="IPR050640">
    <property type="entry name" value="Bact_2-comp_sensor_kinase"/>
</dbReference>
<evidence type="ECO:0000256" key="1">
    <source>
        <dbReference type="SAM" id="Phobius"/>
    </source>
</evidence>
<dbReference type="GO" id="GO:0016301">
    <property type="term" value="F:kinase activity"/>
    <property type="evidence" value="ECO:0007669"/>
    <property type="project" value="UniProtKB-KW"/>
</dbReference>
<dbReference type="SUPFAM" id="SSF55874">
    <property type="entry name" value="ATPase domain of HSP90 chaperone/DNA topoisomerase II/histidine kinase"/>
    <property type="match status" value="1"/>
</dbReference>
<dbReference type="EMBL" id="CP076128">
    <property type="protein sequence ID" value="QWG06327.1"/>
    <property type="molecule type" value="Genomic_DNA"/>
</dbReference>
<keyword evidence="1" id="KW-1133">Transmembrane helix</keyword>
<evidence type="ECO:0000259" key="2">
    <source>
        <dbReference type="Pfam" id="PF06580"/>
    </source>
</evidence>
<sequence>MTTTAKDKLFDEPVNIFDHIPKSMHLKLSKPIIYHVIFWVIYFVLNGLRWGSYYDDYLYSFQSNLIGFSIHIPLSYYHAYYLLPKYIPSKKYLLYLLNLGISLVVMMYLKVFLTQQFLLPVWPEAGAQAEIFSTNHVIAIITGELYVLGLTTSISLTRNWILNQKKTRELEKQNMMTELNLLKSQIQPHFLFNTLNNIYSLTLDKSDQASDAVMKLSELMSYMLYQKESRVNLADELYYMNNYLDLEKLRFGNRLALTFNIEGKAEDVRVPQLLFLPFIENTFKHGVKNKLNSIEISLNLKISEDFITFEVENPSIDQTPLPFNLPVQTSPKKTKTGGFGLSNARRRLRLLYGDNYTLNINDGEDIFRVTLKIPRNEHNKMPNS</sequence>
<protein>
    <submittedName>
        <fullName evidence="3">Histidine kinase</fullName>
    </submittedName>
</protein>
<proteinExistence type="predicted"/>
<dbReference type="Gene3D" id="3.30.565.10">
    <property type="entry name" value="Histidine kinase-like ATPase, C-terminal domain"/>
    <property type="match status" value="1"/>
</dbReference>
<dbReference type="Pfam" id="PF06580">
    <property type="entry name" value="His_kinase"/>
    <property type="match status" value="1"/>
</dbReference>
<dbReference type="InterPro" id="IPR010559">
    <property type="entry name" value="Sig_transdc_His_kin_internal"/>
</dbReference>
<name>A0ABX8GSV8_9BACT</name>
<keyword evidence="4" id="KW-1185">Reference proteome</keyword>
<dbReference type="Proteomes" id="UP000682802">
    <property type="component" value="Chromosome 1"/>
</dbReference>
<evidence type="ECO:0000313" key="4">
    <source>
        <dbReference type="Proteomes" id="UP000682802"/>
    </source>
</evidence>
<accession>A0ABX8GSV8</accession>